<feature type="domain" description="DNA mimic protein DMP19 C-terminal" evidence="1">
    <location>
        <begin position="33"/>
        <end position="139"/>
    </location>
</feature>
<evidence type="ECO:0000313" key="2">
    <source>
        <dbReference type="EMBL" id="CAH1195539.1"/>
    </source>
</evidence>
<dbReference type="RefSeq" id="WP_236339002.1">
    <property type="nucleotide sequence ID" value="NZ_CAKMMF010000003.1"/>
</dbReference>
<keyword evidence="3" id="KW-1185">Reference proteome</keyword>
<dbReference type="Proteomes" id="UP000838686">
    <property type="component" value="Unassembled WGS sequence"/>
</dbReference>
<protein>
    <recommendedName>
        <fullName evidence="1">DNA mimic protein DMP19 C-terminal domain-containing protein</fullName>
    </recommendedName>
</protein>
<sequence length="150" mass="17636">MIIRRISKEILEQTPYEEWNAYIDLLAMEAYSDLNLIQRVAHLCFWYDSEVQNGGHIQYFENQGTAKVDETIFALKTVGAMEQAELLDKAYGRYSSKFRRELKDIFEFVAASREGEYASFDSQYYECNPRVIDLLEDYYVLHKVNFVAVI</sequence>
<evidence type="ECO:0000313" key="3">
    <source>
        <dbReference type="Proteomes" id="UP000838686"/>
    </source>
</evidence>
<organism evidence="2 3">
    <name type="scientific">Paenibacillus plantiphilus</name>
    <dbReference type="NCBI Taxonomy" id="2905650"/>
    <lineage>
        <taxon>Bacteria</taxon>
        <taxon>Bacillati</taxon>
        <taxon>Bacillota</taxon>
        <taxon>Bacilli</taxon>
        <taxon>Bacillales</taxon>
        <taxon>Paenibacillaceae</taxon>
        <taxon>Paenibacillus</taxon>
    </lineage>
</organism>
<name>A0ABN8G5J0_9BACL</name>
<dbReference type="InterPro" id="IPR025402">
    <property type="entry name" value="DMP19_C"/>
</dbReference>
<reference evidence="2" key="1">
    <citation type="submission" date="2022-01" db="EMBL/GenBank/DDBJ databases">
        <authorList>
            <person name="Criscuolo A."/>
        </authorList>
    </citation>
    <scope>NUCLEOTIDE SEQUENCE</scope>
    <source>
        <strain evidence="2">CIP111893</strain>
    </source>
</reference>
<dbReference type="Gene3D" id="1.20.1420.60">
    <property type="match status" value="1"/>
</dbReference>
<proteinExistence type="predicted"/>
<accession>A0ABN8G5J0</accession>
<dbReference type="EMBL" id="CAKMMF010000003">
    <property type="protein sequence ID" value="CAH1195539.1"/>
    <property type="molecule type" value="Genomic_DNA"/>
</dbReference>
<comment type="caution">
    <text evidence="2">The sequence shown here is derived from an EMBL/GenBank/DDBJ whole genome shotgun (WGS) entry which is preliminary data.</text>
</comment>
<evidence type="ECO:0000259" key="1">
    <source>
        <dbReference type="Pfam" id="PF14300"/>
    </source>
</evidence>
<dbReference type="Pfam" id="PF14300">
    <property type="entry name" value="DMP19"/>
    <property type="match status" value="1"/>
</dbReference>
<gene>
    <name evidence="2" type="ORF">PAECIP111893_00713</name>
</gene>